<dbReference type="GO" id="GO:0005739">
    <property type="term" value="C:mitochondrion"/>
    <property type="evidence" value="ECO:0007669"/>
    <property type="project" value="InterPro"/>
</dbReference>
<proteinExistence type="predicted"/>
<dbReference type="OrthoDB" id="6161911at2759"/>
<dbReference type="RefSeq" id="XP_002430120.1">
    <property type="nucleotide sequence ID" value="XM_002430075.1"/>
</dbReference>
<dbReference type="STRING" id="121224.E0VVH6"/>
<sequence length="101" mass="11392">MNQILSTTIKSSCRYGYFLPKRHCISVISSASETVSKPDNTSQTFKDAPGLREVGPGASKSSIYKNVEYFCYNNVSYFEAEVEMLKYRLPQPSNKTISPHK</sequence>
<evidence type="ECO:0000313" key="2">
    <source>
        <dbReference type="EnsemblMetazoa" id="PHUM463390-PA"/>
    </source>
</evidence>
<reference evidence="1" key="2">
    <citation type="submission" date="2007-04" db="EMBL/GenBank/DDBJ databases">
        <title>The genome of the human body louse.</title>
        <authorList>
            <consortium name="The Human Body Louse Genome Consortium"/>
            <person name="Kirkness E."/>
            <person name="Walenz B."/>
            <person name="Hass B."/>
            <person name="Bruggner R."/>
            <person name="Strausberg R."/>
        </authorList>
    </citation>
    <scope>NUCLEOTIDE SEQUENCE</scope>
    <source>
        <strain evidence="1">USDA</strain>
    </source>
</reference>
<dbReference type="CTD" id="8238564"/>
<dbReference type="VEuPathDB" id="VectorBase:PHUM463390"/>
<dbReference type="Proteomes" id="UP000009046">
    <property type="component" value="Unassembled WGS sequence"/>
</dbReference>
<dbReference type="eggNOG" id="ENOG502SDS0">
    <property type="taxonomic scope" value="Eukaryota"/>
</dbReference>
<evidence type="ECO:0000313" key="1">
    <source>
        <dbReference type="EMBL" id="EEB17382.1"/>
    </source>
</evidence>
<organism>
    <name type="scientific">Pediculus humanus subsp. corporis</name>
    <name type="common">Body louse</name>
    <dbReference type="NCBI Taxonomy" id="121224"/>
    <lineage>
        <taxon>Eukaryota</taxon>
        <taxon>Metazoa</taxon>
        <taxon>Ecdysozoa</taxon>
        <taxon>Arthropoda</taxon>
        <taxon>Hexapoda</taxon>
        <taxon>Insecta</taxon>
        <taxon>Pterygota</taxon>
        <taxon>Neoptera</taxon>
        <taxon>Paraneoptera</taxon>
        <taxon>Psocodea</taxon>
        <taxon>Troctomorpha</taxon>
        <taxon>Phthiraptera</taxon>
        <taxon>Anoplura</taxon>
        <taxon>Pediculidae</taxon>
        <taxon>Pediculus</taxon>
    </lineage>
</organism>
<gene>
    <name evidence="2" type="primary">8238564</name>
    <name evidence="1" type="ORF">Phum_PHUM463390</name>
</gene>
<accession>E0VVH6</accession>
<reference evidence="2" key="3">
    <citation type="submission" date="2021-02" db="UniProtKB">
        <authorList>
            <consortium name="EnsemblMetazoa"/>
        </authorList>
    </citation>
    <scope>IDENTIFICATION</scope>
    <source>
        <strain evidence="2">USDA</strain>
    </source>
</reference>
<dbReference type="EMBL" id="DS235812">
    <property type="protein sequence ID" value="EEB17382.1"/>
    <property type="molecule type" value="Genomic_DNA"/>
</dbReference>
<protein>
    <submittedName>
        <fullName evidence="1 2">Uncharacterized protein</fullName>
    </submittedName>
</protein>
<keyword evidence="3" id="KW-1185">Reference proteome</keyword>
<dbReference type="Pfam" id="PF15880">
    <property type="entry name" value="NDUFV3"/>
    <property type="match status" value="1"/>
</dbReference>
<name>E0VVH6_PEDHC</name>
<dbReference type="EnsemblMetazoa" id="PHUM463390-RA">
    <property type="protein sequence ID" value="PHUM463390-PA"/>
    <property type="gene ID" value="PHUM463390"/>
</dbReference>
<dbReference type="GO" id="GO:0045271">
    <property type="term" value="C:respiratory chain complex I"/>
    <property type="evidence" value="ECO:0007669"/>
    <property type="project" value="InterPro"/>
</dbReference>
<dbReference type="AlphaFoldDB" id="E0VVH6"/>
<dbReference type="InParanoid" id="E0VVH6"/>
<dbReference type="KEGG" id="phu:Phum_PHUM463390"/>
<evidence type="ECO:0000313" key="3">
    <source>
        <dbReference type="Proteomes" id="UP000009046"/>
    </source>
</evidence>
<dbReference type="InterPro" id="IPR026193">
    <property type="entry name" value="NDUFV3"/>
</dbReference>
<dbReference type="HOGENOM" id="CLU_2294979_0_0_1"/>
<reference evidence="1" key="1">
    <citation type="submission" date="2007-04" db="EMBL/GenBank/DDBJ databases">
        <title>Annotation of Pediculus humanus corporis strain USDA.</title>
        <authorList>
            <person name="Kirkness E."/>
            <person name="Hannick L."/>
            <person name="Hass B."/>
            <person name="Bruggner R."/>
            <person name="Lawson D."/>
            <person name="Bidwell S."/>
            <person name="Joardar V."/>
            <person name="Caler E."/>
            <person name="Walenz B."/>
            <person name="Inman J."/>
            <person name="Schobel S."/>
            <person name="Galinsky K."/>
            <person name="Amedeo P."/>
            <person name="Strausberg R."/>
        </authorList>
    </citation>
    <scope>NUCLEOTIDE SEQUENCE</scope>
    <source>
        <strain evidence="1">USDA</strain>
    </source>
</reference>
<dbReference type="EMBL" id="AAZO01005640">
    <property type="status" value="NOT_ANNOTATED_CDS"/>
    <property type="molecule type" value="Genomic_DNA"/>
</dbReference>
<dbReference type="GeneID" id="8238564"/>